<organism evidence="5">
    <name type="scientific">freshwater metagenome</name>
    <dbReference type="NCBI Taxonomy" id="449393"/>
    <lineage>
        <taxon>unclassified sequences</taxon>
        <taxon>metagenomes</taxon>
        <taxon>ecological metagenomes</taxon>
    </lineage>
</organism>
<dbReference type="EMBL" id="CAEZXS010000010">
    <property type="protein sequence ID" value="CAB4686954.1"/>
    <property type="molecule type" value="Genomic_DNA"/>
</dbReference>
<dbReference type="AlphaFoldDB" id="A0A6J6NQ69"/>
<dbReference type="Gene3D" id="3.40.50.12710">
    <property type="match status" value="1"/>
</dbReference>
<dbReference type="GO" id="GO:0005739">
    <property type="term" value="C:mitochondrion"/>
    <property type="evidence" value="ECO:0007669"/>
    <property type="project" value="UniProtKB-SubCell"/>
</dbReference>
<keyword evidence="4" id="KW-0496">Mitochondrion</keyword>
<gene>
    <name evidence="5" type="ORF">UFOPK2582_00169</name>
</gene>
<dbReference type="InterPro" id="IPR029063">
    <property type="entry name" value="SAM-dependent_MTases_sf"/>
</dbReference>
<dbReference type="InterPro" id="IPR038375">
    <property type="entry name" value="NDUFAF7_sf"/>
</dbReference>
<reference evidence="5" key="1">
    <citation type="submission" date="2020-05" db="EMBL/GenBank/DDBJ databases">
        <authorList>
            <person name="Chiriac C."/>
            <person name="Salcher M."/>
            <person name="Ghai R."/>
            <person name="Kavagutti S V."/>
        </authorList>
    </citation>
    <scope>NUCLEOTIDE SEQUENCE</scope>
</reference>
<dbReference type="PANTHER" id="PTHR12049">
    <property type="entry name" value="PROTEIN ARGININE METHYLTRANSFERASE NDUFAF7, MITOCHONDRIAL"/>
    <property type="match status" value="1"/>
</dbReference>
<evidence type="ECO:0000256" key="1">
    <source>
        <dbReference type="ARBA" id="ARBA00004173"/>
    </source>
</evidence>
<accession>A0A6J6NQ69</accession>
<dbReference type="PANTHER" id="PTHR12049:SF7">
    <property type="entry name" value="PROTEIN ARGININE METHYLTRANSFERASE NDUFAF7, MITOCHONDRIAL"/>
    <property type="match status" value="1"/>
</dbReference>
<keyword evidence="3" id="KW-0808">Transferase</keyword>
<evidence type="ECO:0000256" key="3">
    <source>
        <dbReference type="ARBA" id="ARBA00022679"/>
    </source>
</evidence>
<dbReference type="InterPro" id="IPR003788">
    <property type="entry name" value="NDUFAF7"/>
</dbReference>
<dbReference type="SUPFAM" id="SSF53335">
    <property type="entry name" value="S-adenosyl-L-methionine-dependent methyltransferases"/>
    <property type="match status" value="1"/>
</dbReference>
<keyword evidence="2" id="KW-0489">Methyltransferase</keyword>
<dbReference type="Pfam" id="PF02636">
    <property type="entry name" value="Methyltransf_28"/>
    <property type="match status" value="1"/>
</dbReference>
<sequence>MVEQPKPLIEDLLERISRNGSIRFDEFMELALYHPSGGFFSSGGGAGRAGADFLTSPEVGPLFGAVLAEFLDARWQELGCPDPFVVVEAAAGRGALAIAVRAAQPVCAPALRYVLVERSEALRERQGDYLPLVQPYEVFGPATDEDQALVTVDQGAGPLFCSLADLPAESVVGVVIANELLDNLPVRILERGHAGWLELRVTVQDGELSELLVPADPVTDRLANELLPHALLGARIPLQTQAADWLYRALSLLQKGSVLVVDYCADSAGLSERSSAEWLRTYQAHKRGQHPLHAPGSQDITCEVALDQLQRVAPGLQSLRQADWLSQWGIDRLVEVGRQIWSEGASEGSLEAVRGRSRVIEAEALLDPAGLGDFQVLEWHIG</sequence>
<evidence type="ECO:0000256" key="2">
    <source>
        <dbReference type="ARBA" id="ARBA00022603"/>
    </source>
</evidence>
<proteinExistence type="predicted"/>
<name>A0A6J6NQ69_9ZZZZ</name>
<evidence type="ECO:0000256" key="4">
    <source>
        <dbReference type="ARBA" id="ARBA00023128"/>
    </source>
</evidence>
<dbReference type="GO" id="GO:0032259">
    <property type="term" value="P:methylation"/>
    <property type="evidence" value="ECO:0007669"/>
    <property type="project" value="UniProtKB-KW"/>
</dbReference>
<evidence type="ECO:0000313" key="5">
    <source>
        <dbReference type="EMBL" id="CAB4686954.1"/>
    </source>
</evidence>
<comment type="subcellular location">
    <subcellularLocation>
        <location evidence="1">Mitochondrion</location>
    </subcellularLocation>
</comment>
<protein>
    <submittedName>
        <fullName evidence="5">Unannotated protein</fullName>
    </submittedName>
</protein>
<dbReference type="GO" id="GO:0035243">
    <property type="term" value="F:protein-arginine omega-N symmetric methyltransferase activity"/>
    <property type="evidence" value="ECO:0007669"/>
    <property type="project" value="TreeGrafter"/>
</dbReference>